<dbReference type="RefSeq" id="WP_013548919.1">
    <property type="nucleotide sequence ID" value="NC_014934.1"/>
</dbReference>
<dbReference type="Proteomes" id="UP000008634">
    <property type="component" value="Chromosome"/>
</dbReference>
<keyword evidence="2" id="KW-1185">Reference proteome</keyword>
<dbReference type="STRING" id="688270.Celal_0062"/>
<organism evidence="1 2">
    <name type="scientific">Cellulophaga algicola (strain DSM 14237 / IC166 / ACAM 630)</name>
    <dbReference type="NCBI Taxonomy" id="688270"/>
    <lineage>
        <taxon>Bacteria</taxon>
        <taxon>Pseudomonadati</taxon>
        <taxon>Bacteroidota</taxon>
        <taxon>Flavobacteriia</taxon>
        <taxon>Flavobacteriales</taxon>
        <taxon>Flavobacteriaceae</taxon>
        <taxon>Cellulophaga</taxon>
    </lineage>
</organism>
<evidence type="ECO:0000313" key="2">
    <source>
        <dbReference type="Proteomes" id="UP000008634"/>
    </source>
</evidence>
<dbReference type="eggNOG" id="COG5492">
    <property type="taxonomic scope" value="Bacteria"/>
</dbReference>
<dbReference type="HOGENOM" id="CLU_2092403_0_0_10"/>
<accession>E6X6C0</accession>
<dbReference type="KEGG" id="cao:Celal_0062"/>
<dbReference type="InterPro" id="IPR038707">
    <property type="entry name" value="TraQ_sf"/>
</dbReference>
<evidence type="ECO:0000313" key="1">
    <source>
        <dbReference type="EMBL" id="ADV47420.1"/>
    </source>
</evidence>
<evidence type="ECO:0008006" key="3">
    <source>
        <dbReference type="Google" id="ProtNLM"/>
    </source>
</evidence>
<dbReference type="Gene3D" id="2.60.40.2410">
    <property type="entry name" value="Uncharacterised protein PF12988, DUF3872"/>
    <property type="match status" value="1"/>
</dbReference>
<dbReference type="EMBL" id="CP002453">
    <property type="protein sequence ID" value="ADV47420.1"/>
    <property type="molecule type" value="Genomic_DNA"/>
</dbReference>
<sequence length="116" mass="12735">MLLVSLCFSCTKEVKLFTEVEFELVTSHTNQGYLNELLTTTIEVIPEEVLEEISYGFTYSITKGEGYLVTANGVLLAENSKMSLNPLATSLSYVGTSAGDHEVQIIASDNYGIEKE</sequence>
<reference evidence="1 2" key="1">
    <citation type="journal article" date="2010" name="Stand. Genomic Sci.">
        <title>Complete genome sequence of Cellulophaga algicola type strain (IC166).</title>
        <authorList>
            <person name="Abt B."/>
            <person name="Lu M."/>
            <person name="Misra M."/>
            <person name="Han C."/>
            <person name="Nolan M."/>
            <person name="Lucas S."/>
            <person name="Hammon N."/>
            <person name="Deshpande S."/>
            <person name="Cheng J.F."/>
            <person name="Tapia R."/>
            <person name="Goodwin L."/>
            <person name="Pitluck S."/>
            <person name="Liolios K."/>
            <person name="Pagani I."/>
            <person name="Ivanova N."/>
            <person name="Mavromatis K."/>
            <person name="Ovchinikova G."/>
            <person name="Pati A."/>
            <person name="Chen A."/>
            <person name="Palaniappan K."/>
            <person name="Land M."/>
            <person name="Hauser L."/>
            <person name="Chang Y.J."/>
            <person name="Jeffries C.D."/>
            <person name="Detter J.C."/>
            <person name="Brambilla E."/>
            <person name="Rohde M."/>
            <person name="Tindall B.J."/>
            <person name="Goker M."/>
            <person name="Woyke T."/>
            <person name="Bristow J."/>
            <person name="Eisen J.A."/>
            <person name="Markowitz V."/>
            <person name="Hugenholtz P."/>
            <person name="Kyrpides N.C."/>
            <person name="Klenk H.P."/>
            <person name="Lapidus A."/>
        </authorList>
    </citation>
    <scope>NUCLEOTIDE SEQUENCE [LARGE SCALE GENOMIC DNA]</scope>
    <source>
        <strain evidence="2">DSM 14237 / IC166 / ACAM 630</strain>
    </source>
</reference>
<protein>
    <recommendedName>
        <fullName evidence="3">Cadherin-like beta sandwich domain-containing protein</fullName>
    </recommendedName>
</protein>
<gene>
    <name evidence="1" type="ordered locus">Celal_0062</name>
</gene>
<name>E6X6C0_CELAD</name>
<dbReference type="AlphaFoldDB" id="E6X6C0"/>
<proteinExistence type="predicted"/>